<comment type="caution">
    <text evidence="1">The sequence shown here is derived from an EMBL/GenBank/DDBJ whole genome shotgun (WGS) entry which is preliminary data.</text>
</comment>
<name>A0A563DJB5_9FLAO</name>
<dbReference type="OrthoDB" id="1357902at2"/>
<protein>
    <submittedName>
        <fullName evidence="1">Uncharacterized protein</fullName>
    </submittedName>
</protein>
<sequence>MDKLLDILLTSQDFREENKKDLKIYELWFEENKEKLLQELEHLVQRTPGYENWKMDYSKESLEGLGKWLKENVETEKLGEEDYEKVRASVPDYIDIDDWTFTPETRAILLDAGIYFGEVFIRNHSGLKWEQYFSTSKNKDIDHGNMVIPLKKSNLSPVNILFVLGYGLVDGSRGEDRLKELYEVWEEYL</sequence>
<dbReference type="EMBL" id="SELH01000012">
    <property type="protein sequence ID" value="TWP30227.1"/>
    <property type="molecule type" value="Genomic_DNA"/>
</dbReference>
<gene>
    <name evidence="1" type="ORF">ETU09_01525</name>
</gene>
<evidence type="ECO:0000313" key="1">
    <source>
        <dbReference type="EMBL" id="TWP30227.1"/>
    </source>
</evidence>
<dbReference type="Proteomes" id="UP000319499">
    <property type="component" value="Unassembled WGS sequence"/>
</dbReference>
<dbReference type="RefSeq" id="WP_146291427.1">
    <property type="nucleotide sequence ID" value="NZ_SELH01000012.1"/>
</dbReference>
<reference evidence="1 2" key="1">
    <citation type="submission" date="2019-02" db="EMBL/GenBank/DDBJ databases">
        <title>Apibacter muscae sp. nov.: a novel member of the house fly microbiota.</title>
        <authorList>
            <person name="Park R."/>
        </authorList>
    </citation>
    <scope>NUCLEOTIDE SEQUENCE [LARGE SCALE GENOMIC DNA]</scope>
    <source>
        <strain evidence="1 2">AL1</strain>
    </source>
</reference>
<accession>A0A563DJB5</accession>
<keyword evidence="2" id="KW-1185">Reference proteome</keyword>
<dbReference type="AlphaFoldDB" id="A0A563DJB5"/>
<proteinExistence type="predicted"/>
<evidence type="ECO:0000313" key="2">
    <source>
        <dbReference type="Proteomes" id="UP000319499"/>
    </source>
</evidence>
<organism evidence="1 2">
    <name type="scientific">Apibacter muscae</name>
    <dbReference type="NCBI Taxonomy" id="2509004"/>
    <lineage>
        <taxon>Bacteria</taxon>
        <taxon>Pseudomonadati</taxon>
        <taxon>Bacteroidota</taxon>
        <taxon>Flavobacteriia</taxon>
        <taxon>Flavobacteriales</taxon>
        <taxon>Weeksellaceae</taxon>
        <taxon>Apibacter</taxon>
    </lineage>
</organism>